<evidence type="ECO:0000313" key="4">
    <source>
        <dbReference type="EMBL" id="RHL82692.1"/>
    </source>
</evidence>
<reference evidence="3 5" key="1">
    <citation type="submission" date="2014-09" db="EMBL/GenBank/DDBJ databases">
        <title>Butyrate-producing bacteria isolated from human gut.</title>
        <authorList>
            <person name="Zhang Q."/>
            <person name="Zhao L."/>
        </authorList>
    </citation>
    <scope>NUCLEOTIDE SEQUENCE [LARGE SCALE GENOMIC DNA]</scope>
    <source>
        <strain evidence="3 5">R22</strain>
    </source>
</reference>
<dbReference type="Proteomes" id="UP000245905">
    <property type="component" value="Unassembled WGS sequence"/>
</dbReference>
<feature type="region of interest" description="Disordered" evidence="1">
    <location>
        <begin position="25"/>
        <end position="58"/>
    </location>
</feature>
<name>A0A2U2EJZ1_9FIRM</name>
<dbReference type="AlphaFoldDB" id="A0A2U2EJZ1"/>
<dbReference type="RefSeq" id="WP_109257111.1">
    <property type="nucleotide sequence ID" value="NZ_JRFS01000002.1"/>
</dbReference>
<dbReference type="PROSITE" id="PS51257">
    <property type="entry name" value="PROKAR_LIPOPROTEIN"/>
    <property type="match status" value="1"/>
</dbReference>
<comment type="caution">
    <text evidence="3">The sequence shown here is derived from an EMBL/GenBank/DDBJ whole genome shotgun (WGS) entry which is preliminary data.</text>
</comment>
<keyword evidence="2" id="KW-0732">Signal</keyword>
<protein>
    <recommendedName>
        <fullName evidence="7">DUF1344 domain-containing protein</fullName>
    </recommendedName>
</protein>
<accession>A0A2U2EJZ1</accession>
<evidence type="ECO:0000313" key="6">
    <source>
        <dbReference type="Proteomes" id="UP000266698"/>
    </source>
</evidence>
<evidence type="ECO:0008006" key="7">
    <source>
        <dbReference type="Google" id="ProtNLM"/>
    </source>
</evidence>
<gene>
    <name evidence="4" type="ORF">DW001_01600</name>
    <name evidence="3" type="ORF">LD38_01770</name>
</gene>
<dbReference type="EMBL" id="JRFS01000002">
    <property type="protein sequence ID" value="PWE84830.1"/>
    <property type="molecule type" value="Genomic_DNA"/>
</dbReference>
<evidence type="ECO:0000256" key="1">
    <source>
        <dbReference type="SAM" id="MobiDB-lite"/>
    </source>
</evidence>
<feature type="chain" id="PRO_5038300188" description="DUF1344 domain-containing protein" evidence="2">
    <location>
        <begin position="21"/>
        <end position="125"/>
    </location>
</feature>
<evidence type="ECO:0000256" key="2">
    <source>
        <dbReference type="SAM" id="SignalP"/>
    </source>
</evidence>
<feature type="compositionally biased region" description="Basic and acidic residues" evidence="1">
    <location>
        <begin position="40"/>
        <end position="58"/>
    </location>
</feature>
<evidence type="ECO:0000313" key="5">
    <source>
        <dbReference type="Proteomes" id="UP000245905"/>
    </source>
</evidence>
<organism evidence="3 5">
    <name type="scientific">Agathobacter rectalis</name>
    <dbReference type="NCBI Taxonomy" id="39491"/>
    <lineage>
        <taxon>Bacteria</taxon>
        <taxon>Bacillati</taxon>
        <taxon>Bacillota</taxon>
        <taxon>Clostridia</taxon>
        <taxon>Lachnospirales</taxon>
        <taxon>Lachnospiraceae</taxon>
        <taxon>Agathobacter</taxon>
    </lineage>
</organism>
<dbReference type="EMBL" id="QRPB01000002">
    <property type="protein sequence ID" value="RHL82692.1"/>
    <property type="molecule type" value="Genomic_DNA"/>
</dbReference>
<feature type="signal peptide" evidence="2">
    <location>
        <begin position="1"/>
        <end position="20"/>
    </location>
</feature>
<reference evidence="4 6" key="2">
    <citation type="submission" date="2018-08" db="EMBL/GenBank/DDBJ databases">
        <title>A genome reference for cultivated species of the human gut microbiota.</title>
        <authorList>
            <person name="Zou Y."/>
            <person name="Xue W."/>
            <person name="Luo G."/>
        </authorList>
    </citation>
    <scope>NUCLEOTIDE SEQUENCE [LARGE SCALE GENOMIC DNA]</scope>
    <source>
        <strain evidence="4 6">AF36-2BH</strain>
    </source>
</reference>
<evidence type="ECO:0000313" key="3">
    <source>
        <dbReference type="EMBL" id="PWE84830.1"/>
    </source>
</evidence>
<proteinExistence type="predicted"/>
<sequence length="125" mass="13428">MKKKLITIVIGAMLCASLFAGCGQSDTKQDKAAAGTESAKQADTKDEGDKGSQEEKELTGTIDDIKDFMFVVTDDKDTPYSFTFDEKPDGLESVASGDKVTVKYTGTISEVDPFEGKIISVEKAE</sequence>
<dbReference type="Proteomes" id="UP000266698">
    <property type="component" value="Unassembled WGS sequence"/>
</dbReference>